<evidence type="ECO:0000259" key="11">
    <source>
        <dbReference type="Pfam" id="PF00291"/>
    </source>
</evidence>
<dbReference type="Proteomes" id="UP000243052">
    <property type="component" value="Chromosome iii"/>
</dbReference>
<dbReference type="STRING" id="45286.A0A109UY57"/>
<feature type="domain" description="Tryptophan synthase beta chain-like PALP" evidence="11">
    <location>
        <begin position="5"/>
        <end position="321"/>
    </location>
</feature>
<keyword evidence="13" id="KW-1185">Reference proteome</keyword>
<dbReference type="Pfam" id="PF00291">
    <property type="entry name" value="PALP"/>
    <property type="match status" value="1"/>
</dbReference>
<evidence type="ECO:0000256" key="3">
    <source>
        <dbReference type="ARBA" id="ARBA00004742"/>
    </source>
</evidence>
<dbReference type="EC" id="4.3.1.17" evidence="5"/>
<evidence type="ECO:0000313" key="12">
    <source>
        <dbReference type="EMBL" id="AMD19467.1"/>
    </source>
</evidence>
<evidence type="ECO:0000256" key="6">
    <source>
        <dbReference type="ARBA" id="ARBA00022432"/>
    </source>
</evidence>
<keyword evidence="8" id="KW-0663">Pyridoxal phosphate</keyword>
<gene>
    <name evidence="12" type="ORF">AW171_hschr31303</name>
</gene>
<sequence length="373" mass="41110">MTNYYVKTPLMHRHFPNLGDSNYASPTFMVKYEGFQPGGSFKSRGIGNLIYSKMKTIQESTNKTAEVFASSGGNAGLAAATTSHQLGLKCTVVVPKTTKPAMIARIKCVNATVLIRGEDIYEADQYLKKELLGRLDYSKIDPIYVHPFNNPLIWKGHSFLVDEIVDCLRDDGIKWSNIKGIVCSVGGGGLFNGIVQGLERHNLADKVPIIGVETRGCEVFFESIRQGKRLEFTRPHSVATSLCTSTITEETLAYAKRYSSKSLVLEEHDVIDTCLRFTNDSNMVTEPACGAALHVGYYPELLHRALGPLNKDDIIIIIACGGFSTSVADLKELKVKYEQQNQQQSRAKATSSDIPSSCMNSLNEMPLARIISL</sequence>
<dbReference type="PANTHER" id="PTHR48078">
    <property type="entry name" value="THREONINE DEHYDRATASE, MITOCHONDRIAL-RELATED"/>
    <property type="match status" value="1"/>
</dbReference>
<dbReference type="InterPro" id="IPR001926">
    <property type="entry name" value="TrpB-like_PALP"/>
</dbReference>
<comment type="cofactor">
    <cofactor evidence="1">
        <name>pyridoxal 5'-phosphate</name>
        <dbReference type="ChEBI" id="CHEBI:597326"/>
    </cofactor>
</comment>
<dbReference type="EMBL" id="CP014243">
    <property type="protein sequence ID" value="AMD19467.1"/>
    <property type="molecule type" value="Genomic_DNA"/>
</dbReference>
<dbReference type="GeneID" id="28722669"/>
<dbReference type="GO" id="GO:0030170">
    <property type="term" value="F:pyridoxal phosphate binding"/>
    <property type="evidence" value="ECO:0007669"/>
    <property type="project" value="InterPro"/>
</dbReference>
<evidence type="ECO:0000256" key="1">
    <source>
        <dbReference type="ARBA" id="ARBA00001933"/>
    </source>
</evidence>
<keyword evidence="9" id="KW-0456">Lyase</keyword>
<proteinExistence type="inferred from homology"/>
<reference evidence="12 13" key="1">
    <citation type="submission" date="2016-01" db="EMBL/GenBank/DDBJ databases">
        <title>Genome sequence of the yeast Holleya sinecauda.</title>
        <authorList>
            <person name="Dietrich F.S."/>
        </authorList>
    </citation>
    <scope>NUCLEOTIDE SEQUENCE [LARGE SCALE GENOMIC DNA]</scope>
    <source>
        <strain evidence="12 13">ATCC 58844</strain>
    </source>
</reference>
<organism evidence="12 13">
    <name type="scientific">Eremothecium sinecaudum</name>
    <dbReference type="NCBI Taxonomy" id="45286"/>
    <lineage>
        <taxon>Eukaryota</taxon>
        <taxon>Fungi</taxon>
        <taxon>Dikarya</taxon>
        <taxon>Ascomycota</taxon>
        <taxon>Saccharomycotina</taxon>
        <taxon>Saccharomycetes</taxon>
        <taxon>Saccharomycetales</taxon>
        <taxon>Saccharomycetaceae</taxon>
        <taxon>Eremothecium</taxon>
    </lineage>
</organism>
<dbReference type="Gene3D" id="3.40.50.1100">
    <property type="match status" value="2"/>
</dbReference>
<dbReference type="GO" id="GO:0006565">
    <property type="term" value="P:L-serine catabolic process"/>
    <property type="evidence" value="ECO:0007669"/>
    <property type="project" value="TreeGrafter"/>
</dbReference>
<protein>
    <recommendedName>
        <fullName evidence="5">L-serine ammonia-lyase</fullName>
        <ecNumber evidence="5">4.3.1.17</ecNumber>
    </recommendedName>
</protein>
<name>A0A109UY57_9SACH</name>
<dbReference type="PANTHER" id="PTHR48078:SF2">
    <property type="entry name" value="CATABOLIC L-SERINE_THREONINE DEHYDRATASE"/>
    <property type="match status" value="1"/>
</dbReference>
<dbReference type="InterPro" id="IPR050147">
    <property type="entry name" value="Ser/Thr_Dehydratase"/>
</dbReference>
<comment type="similarity">
    <text evidence="4">Belongs to the serine/threonine dehydratase family.</text>
</comment>
<evidence type="ECO:0000256" key="8">
    <source>
        <dbReference type="ARBA" id="ARBA00022898"/>
    </source>
</evidence>
<dbReference type="GO" id="GO:0003941">
    <property type="term" value="F:L-serine ammonia-lyase activity"/>
    <property type="evidence" value="ECO:0007669"/>
    <property type="project" value="UniProtKB-EC"/>
</dbReference>
<dbReference type="RefSeq" id="XP_017986463.1">
    <property type="nucleotide sequence ID" value="XM_018131649.1"/>
</dbReference>
<evidence type="ECO:0000256" key="9">
    <source>
        <dbReference type="ARBA" id="ARBA00023239"/>
    </source>
</evidence>
<evidence type="ECO:0000256" key="4">
    <source>
        <dbReference type="ARBA" id="ARBA00010869"/>
    </source>
</evidence>
<evidence type="ECO:0000313" key="13">
    <source>
        <dbReference type="Proteomes" id="UP000243052"/>
    </source>
</evidence>
<dbReference type="GO" id="GO:0006567">
    <property type="term" value="P:L-threonine catabolic process"/>
    <property type="evidence" value="ECO:0007669"/>
    <property type="project" value="TreeGrafter"/>
</dbReference>
<evidence type="ECO:0000256" key="10">
    <source>
        <dbReference type="ARBA" id="ARBA00049406"/>
    </source>
</evidence>
<accession>A0A109UY57</accession>
<dbReference type="FunFam" id="3.40.50.1100:FF:000040">
    <property type="entry name" value="L-serine dehydratase, putative"/>
    <property type="match status" value="1"/>
</dbReference>
<keyword evidence="6" id="KW-0312">Gluconeogenesis</keyword>
<dbReference type="GO" id="GO:0006094">
    <property type="term" value="P:gluconeogenesis"/>
    <property type="evidence" value="ECO:0007669"/>
    <property type="project" value="UniProtKB-KW"/>
</dbReference>
<dbReference type="GO" id="GO:0009097">
    <property type="term" value="P:isoleucine biosynthetic process"/>
    <property type="evidence" value="ECO:0007669"/>
    <property type="project" value="TreeGrafter"/>
</dbReference>
<dbReference type="GO" id="GO:0004794">
    <property type="term" value="F:threonine deaminase activity"/>
    <property type="evidence" value="ECO:0007669"/>
    <property type="project" value="TreeGrafter"/>
</dbReference>
<dbReference type="SUPFAM" id="SSF53686">
    <property type="entry name" value="Tryptophan synthase beta subunit-like PLP-dependent enzymes"/>
    <property type="match status" value="1"/>
</dbReference>
<evidence type="ECO:0000256" key="5">
    <source>
        <dbReference type="ARBA" id="ARBA00012093"/>
    </source>
</evidence>
<dbReference type="InterPro" id="IPR000634">
    <property type="entry name" value="Ser/Thr_deHydtase_PyrdxlP-BS"/>
</dbReference>
<keyword evidence="7" id="KW-0963">Cytoplasm</keyword>
<evidence type="ECO:0000256" key="2">
    <source>
        <dbReference type="ARBA" id="ARBA00004496"/>
    </source>
</evidence>
<comment type="pathway">
    <text evidence="3">Carbohydrate biosynthesis; gluconeogenesis.</text>
</comment>
<dbReference type="OrthoDB" id="7773036at2759"/>
<comment type="subcellular location">
    <subcellularLocation>
        <location evidence="2">Cytoplasm</location>
    </subcellularLocation>
</comment>
<evidence type="ECO:0000256" key="7">
    <source>
        <dbReference type="ARBA" id="ARBA00022490"/>
    </source>
</evidence>
<comment type="catalytic activity">
    <reaction evidence="10">
        <text>L-serine = pyruvate + NH4(+)</text>
        <dbReference type="Rhea" id="RHEA:19169"/>
        <dbReference type="ChEBI" id="CHEBI:15361"/>
        <dbReference type="ChEBI" id="CHEBI:28938"/>
        <dbReference type="ChEBI" id="CHEBI:33384"/>
        <dbReference type="EC" id="4.3.1.17"/>
    </reaction>
</comment>
<dbReference type="AlphaFoldDB" id="A0A109UY57"/>
<dbReference type="GO" id="GO:0005737">
    <property type="term" value="C:cytoplasm"/>
    <property type="evidence" value="ECO:0007669"/>
    <property type="project" value="UniProtKB-SubCell"/>
</dbReference>
<dbReference type="InterPro" id="IPR036052">
    <property type="entry name" value="TrpB-like_PALP_sf"/>
</dbReference>
<dbReference type="PROSITE" id="PS00165">
    <property type="entry name" value="DEHYDRATASE_SER_THR"/>
    <property type="match status" value="1"/>
</dbReference>